<evidence type="ECO:0000313" key="1">
    <source>
        <dbReference type="EnsemblMetazoa" id="AMIN014017-PA"/>
    </source>
</evidence>
<sequence>MCYGWFVTNMRSRGDDLGFYSQLSKWVNNRSNVALNIIVMAQPA</sequence>
<accession>A0A182WMQ2</accession>
<proteinExistence type="predicted"/>
<organism evidence="1 2">
    <name type="scientific">Anopheles minimus</name>
    <dbReference type="NCBI Taxonomy" id="112268"/>
    <lineage>
        <taxon>Eukaryota</taxon>
        <taxon>Metazoa</taxon>
        <taxon>Ecdysozoa</taxon>
        <taxon>Arthropoda</taxon>
        <taxon>Hexapoda</taxon>
        <taxon>Insecta</taxon>
        <taxon>Pterygota</taxon>
        <taxon>Neoptera</taxon>
        <taxon>Endopterygota</taxon>
        <taxon>Diptera</taxon>
        <taxon>Nematocera</taxon>
        <taxon>Culicoidea</taxon>
        <taxon>Culicidae</taxon>
        <taxon>Anophelinae</taxon>
        <taxon>Anopheles</taxon>
    </lineage>
</organism>
<reference evidence="2" key="1">
    <citation type="submission" date="2013-03" db="EMBL/GenBank/DDBJ databases">
        <title>The Genome Sequence of Anopheles minimus MINIMUS1.</title>
        <authorList>
            <consortium name="The Broad Institute Genomics Platform"/>
            <person name="Neafsey D.E."/>
            <person name="Walton C."/>
            <person name="Walker B."/>
            <person name="Young S.K."/>
            <person name="Zeng Q."/>
            <person name="Gargeya S."/>
            <person name="Fitzgerald M."/>
            <person name="Haas B."/>
            <person name="Abouelleil A."/>
            <person name="Allen A.W."/>
            <person name="Alvarado L."/>
            <person name="Arachchi H.M."/>
            <person name="Berlin A.M."/>
            <person name="Chapman S.B."/>
            <person name="Gainer-Dewar J."/>
            <person name="Goldberg J."/>
            <person name="Griggs A."/>
            <person name="Gujja S."/>
            <person name="Hansen M."/>
            <person name="Howarth C."/>
            <person name="Imamovic A."/>
            <person name="Ireland A."/>
            <person name="Larimer J."/>
            <person name="McCowan C."/>
            <person name="Murphy C."/>
            <person name="Pearson M."/>
            <person name="Poon T.W."/>
            <person name="Priest M."/>
            <person name="Roberts A."/>
            <person name="Saif S."/>
            <person name="Shea T."/>
            <person name="Sisk P."/>
            <person name="Sykes S."/>
            <person name="Wortman J."/>
            <person name="Nusbaum C."/>
            <person name="Birren B."/>
        </authorList>
    </citation>
    <scope>NUCLEOTIDE SEQUENCE [LARGE SCALE GENOMIC DNA]</scope>
    <source>
        <strain evidence="2">MINIMUS1</strain>
    </source>
</reference>
<reference evidence="1" key="2">
    <citation type="submission" date="2020-05" db="UniProtKB">
        <authorList>
            <consortium name="EnsemblMetazoa"/>
        </authorList>
    </citation>
    <scope>IDENTIFICATION</scope>
    <source>
        <strain evidence="1">MINIMUS1</strain>
    </source>
</reference>
<evidence type="ECO:0000313" key="2">
    <source>
        <dbReference type="Proteomes" id="UP000075920"/>
    </source>
</evidence>
<name>A0A182WMQ2_9DIPT</name>
<dbReference type="Proteomes" id="UP000075920">
    <property type="component" value="Unassembled WGS sequence"/>
</dbReference>
<keyword evidence="2" id="KW-1185">Reference proteome</keyword>
<dbReference type="AlphaFoldDB" id="A0A182WMQ2"/>
<dbReference type="VEuPathDB" id="VectorBase:AMIN014017"/>
<protein>
    <submittedName>
        <fullName evidence="1">Uncharacterized protein</fullName>
    </submittedName>
</protein>
<dbReference type="EnsemblMetazoa" id="AMIN014017-RA">
    <property type="protein sequence ID" value="AMIN014017-PA"/>
    <property type="gene ID" value="AMIN014017"/>
</dbReference>